<evidence type="ECO:0000313" key="7">
    <source>
        <dbReference type="EMBL" id="KAK9665878.1"/>
    </source>
</evidence>
<feature type="region of interest" description="Disordered" evidence="4">
    <location>
        <begin position="1"/>
        <end position="46"/>
    </location>
</feature>
<dbReference type="EMBL" id="JBDFQZ010000014">
    <property type="protein sequence ID" value="KAK9665878.1"/>
    <property type="molecule type" value="Genomic_DNA"/>
</dbReference>
<feature type="transmembrane region" description="Helical" evidence="5">
    <location>
        <begin position="334"/>
        <end position="356"/>
    </location>
</feature>
<evidence type="ECO:0000256" key="1">
    <source>
        <dbReference type="ARBA" id="ARBA00022723"/>
    </source>
</evidence>
<protein>
    <recommendedName>
        <fullName evidence="6">RING-CH-type domain-containing protein</fullName>
    </recommendedName>
</protein>
<comment type="caution">
    <text evidence="7">The sequence shown here is derived from an EMBL/GenBank/DDBJ whole genome shotgun (WGS) entry which is preliminary data.</text>
</comment>
<feature type="compositionally biased region" description="Low complexity" evidence="4">
    <location>
        <begin position="74"/>
        <end position="83"/>
    </location>
</feature>
<keyword evidence="5" id="KW-0472">Membrane</keyword>
<keyword evidence="5" id="KW-1133">Transmembrane helix</keyword>
<dbReference type="SUPFAM" id="SSF57850">
    <property type="entry name" value="RING/U-box"/>
    <property type="match status" value="1"/>
</dbReference>
<dbReference type="GO" id="GO:0008270">
    <property type="term" value="F:zinc ion binding"/>
    <property type="evidence" value="ECO:0007669"/>
    <property type="project" value="UniProtKB-KW"/>
</dbReference>
<evidence type="ECO:0000313" key="8">
    <source>
        <dbReference type="Proteomes" id="UP001443914"/>
    </source>
</evidence>
<feature type="domain" description="RING-CH-type" evidence="6">
    <location>
        <begin position="211"/>
        <end position="272"/>
    </location>
</feature>
<organism evidence="7 8">
    <name type="scientific">Saponaria officinalis</name>
    <name type="common">Common soapwort</name>
    <name type="synonym">Lychnis saponaria</name>
    <dbReference type="NCBI Taxonomy" id="3572"/>
    <lineage>
        <taxon>Eukaryota</taxon>
        <taxon>Viridiplantae</taxon>
        <taxon>Streptophyta</taxon>
        <taxon>Embryophyta</taxon>
        <taxon>Tracheophyta</taxon>
        <taxon>Spermatophyta</taxon>
        <taxon>Magnoliopsida</taxon>
        <taxon>eudicotyledons</taxon>
        <taxon>Gunneridae</taxon>
        <taxon>Pentapetalae</taxon>
        <taxon>Caryophyllales</taxon>
        <taxon>Caryophyllaceae</taxon>
        <taxon>Caryophylleae</taxon>
        <taxon>Saponaria</taxon>
    </lineage>
</organism>
<reference evidence="7" key="1">
    <citation type="submission" date="2024-03" db="EMBL/GenBank/DDBJ databases">
        <title>WGS assembly of Saponaria officinalis var. Norfolk2.</title>
        <authorList>
            <person name="Jenkins J."/>
            <person name="Shu S."/>
            <person name="Grimwood J."/>
            <person name="Barry K."/>
            <person name="Goodstein D."/>
            <person name="Schmutz J."/>
            <person name="Leebens-Mack J."/>
            <person name="Osbourn A."/>
        </authorList>
    </citation>
    <scope>NUCLEOTIDE SEQUENCE [LARGE SCALE GENOMIC DNA]</scope>
    <source>
        <strain evidence="7">JIC</strain>
    </source>
</reference>
<proteinExistence type="predicted"/>
<dbReference type="Gene3D" id="3.30.40.10">
    <property type="entry name" value="Zinc/RING finger domain, C3HC4 (zinc finger)"/>
    <property type="match status" value="1"/>
</dbReference>
<keyword evidence="1" id="KW-0479">Metal-binding</keyword>
<sequence length="427" mass="46507">MQEKDEVCISVTQDTVQDNSRDLRTVSEEPINSNSSGKHPHLSLQIPPKPVSCVKFQSGEGSLQAPVLQKSAASSSGSFLRGLSFKKKNNPPEGEKSYLLNTDQQANASSPGVANVANVISNFSWSRCASLPGPSSEPSPSVATPASARTASEQQKKGTANKKVSRSLSVPGRNIVIVRSLSFAANKEQGQSHARDGEITSVSPGGDDDEEIPEEAAICRICFDTCEEGNTLKMECSCKGALQLIHEECAVKWFSMRGNKNCEVCGQEVSNLPVTLLRVSSAAQVNNRRDQSQRATHTRAVSPWQDFVVLVLISSICYFFFLEQLLIQDMKTRAVVIAAPFAVALGLLASALAVTLAIKEYIWTYAAVEFAFVALILCLFYNVLRLNALYSVLLSAILGFSMAMSLNRLYIHVYYWRVQAVEETAIV</sequence>
<keyword evidence="5" id="KW-0812">Transmembrane</keyword>
<feature type="region of interest" description="Disordered" evidence="4">
    <location>
        <begin position="74"/>
        <end position="102"/>
    </location>
</feature>
<evidence type="ECO:0000256" key="2">
    <source>
        <dbReference type="ARBA" id="ARBA00022771"/>
    </source>
</evidence>
<name>A0AAW1GSF7_SAPOF</name>
<evidence type="ECO:0000256" key="4">
    <source>
        <dbReference type="SAM" id="MobiDB-lite"/>
    </source>
</evidence>
<feature type="transmembrane region" description="Helical" evidence="5">
    <location>
        <begin position="362"/>
        <end position="381"/>
    </location>
</feature>
<evidence type="ECO:0000259" key="6">
    <source>
        <dbReference type="PROSITE" id="PS51292"/>
    </source>
</evidence>
<dbReference type="Pfam" id="PF12906">
    <property type="entry name" value="RINGv"/>
    <property type="match status" value="1"/>
</dbReference>
<evidence type="ECO:0000256" key="3">
    <source>
        <dbReference type="ARBA" id="ARBA00022833"/>
    </source>
</evidence>
<feature type="region of interest" description="Disordered" evidence="4">
    <location>
        <begin position="130"/>
        <end position="165"/>
    </location>
</feature>
<dbReference type="PROSITE" id="PS51292">
    <property type="entry name" value="ZF_RING_CH"/>
    <property type="match status" value="1"/>
</dbReference>
<feature type="transmembrane region" description="Helical" evidence="5">
    <location>
        <begin position="388"/>
        <end position="406"/>
    </location>
</feature>
<feature type="region of interest" description="Disordered" evidence="4">
    <location>
        <begin position="187"/>
        <end position="210"/>
    </location>
</feature>
<dbReference type="AlphaFoldDB" id="A0AAW1GSF7"/>
<keyword evidence="3" id="KW-0862">Zinc</keyword>
<feature type="transmembrane region" description="Helical" evidence="5">
    <location>
        <begin position="304"/>
        <end position="322"/>
    </location>
</feature>
<dbReference type="InterPro" id="IPR011016">
    <property type="entry name" value="Znf_RING-CH"/>
</dbReference>
<dbReference type="SMART" id="SM00744">
    <property type="entry name" value="RINGv"/>
    <property type="match status" value="1"/>
</dbReference>
<evidence type="ECO:0000256" key="5">
    <source>
        <dbReference type="SAM" id="Phobius"/>
    </source>
</evidence>
<keyword evidence="2" id="KW-0863">Zinc-finger</keyword>
<feature type="compositionally biased region" description="Low complexity" evidence="4">
    <location>
        <begin position="130"/>
        <end position="141"/>
    </location>
</feature>
<feature type="compositionally biased region" description="Polar residues" evidence="4">
    <location>
        <begin position="142"/>
        <end position="153"/>
    </location>
</feature>
<dbReference type="PANTHER" id="PTHR46158:SF11">
    <property type="entry name" value="ZINC FINGER PROTEIN"/>
    <property type="match status" value="1"/>
</dbReference>
<keyword evidence="8" id="KW-1185">Reference proteome</keyword>
<dbReference type="InterPro" id="IPR013083">
    <property type="entry name" value="Znf_RING/FYVE/PHD"/>
</dbReference>
<dbReference type="CDD" id="cd16495">
    <property type="entry name" value="RING_CH-C4HC3_MARCH"/>
    <property type="match status" value="1"/>
</dbReference>
<gene>
    <name evidence="7" type="ORF">RND81_14G142300</name>
</gene>
<dbReference type="PANTHER" id="PTHR46158">
    <property type="entry name" value="OS02G0165000 PROTEIN"/>
    <property type="match status" value="1"/>
</dbReference>
<dbReference type="Proteomes" id="UP001443914">
    <property type="component" value="Unassembled WGS sequence"/>
</dbReference>
<accession>A0AAW1GSF7</accession>